<evidence type="ECO:0000313" key="2">
    <source>
        <dbReference type="EMBL" id="KAF7808937.1"/>
    </source>
</evidence>
<feature type="region of interest" description="Disordered" evidence="1">
    <location>
        <begin position="54"/>
        <end position="80"/>
    </location>
</feature>
<comment type="caution">
    <text evidence="2">The sequence shown here is derived from an EMBL/GenBank/DDBJ whole genome shotgun (WGS) entry which is preliminary data.</text>
</comment>
<dbReference type="AlphaFoldDB" id="A0A834SW42"/>
<dbReference type="PANTHER" id="PTHR33237">
    <property type="entry name" value="F2P16.13 PROTEIN-RELATED"/>
    <property type="match status" value="1"/>
</dbReference>
<dbReference type="EMBL" id="JAAIUW010000011">
    <property type="protein sequence ID" value="KAF7808937.1"/>
    <property type="molecule type" value="Genomic_DNA"/>
</dbReference>
<keyword evidence="3" id="KW-1185">Reference proteome</keyword>
<protein>
    <submittedName>
        <fullName evidence="2">Uncharacterized protein</fullName>
    </submittedName>
</protein>
<dbReference type="OrthoDB" id="755532at2759"/>
<dbReference type="PANTHER" id="PTHR33237:SF46">
    <property type="entry name" value="OS01G0606100 PROTEIN"/>
    <property type="match status" value="1"/>
</dbReference>
<organism evidence="2 3">
    <name type="scientific">Senna tora</name>
    <dbReference type="NCBI Taxonomy" id="362788"/>
    <lineage>
        <taxon>Eukaryota</taxon>
        <taxon>Viridiplantae</taxon>
        <taxon>Streptophyta</taxon>
        <taxon>Embryophyta</taxon>
        <taxon>Tracheophyta</taxon>
        <taxon>Spermatophyta</taxon>
        <taxon>Magnoliopsida</taxon>
        <taxon>eudicotyledons</taxon>
        <taxon>Gunneridae</taxon>
        <taxon>Pentapetalae</taxon>
        <taxon>rosids</taxon>
        <taxon>fabids</taxon>
        <taxon>Fabales</taxon>
        <taxon>Fabaceae</taxon>
        <taxon>Caesalpinioideae</taxon>
        <taxon>Cassia clade</taxon>
        <taxon>Senna</taxon>
    </lineage>
</organism>
<reference evidence="2" key="1">
    <citation type="submission" date="2020-09" db="EMBL/GenBank/DDBJ databases">
        <title>Genome-Enabled Discovery of Anthraquinone Biosynthesis in Senna tora.</title>
        <authorList>
            <person name="Kang S.-H."/>
            <person name="Pandey R.P."/>
            <person name="Lee C.-M."/>
            <person name="Sim J.-S."/>
            <person name="Jeong J.-T."/>
            <person name="Choi B.-S."/>
            <person name="Jung M."/>
            <person name="Ginzburg D."/>
            <person name="Zhao K."/>
            <person name="Won S.Y."/>
            <person name="Oh T.-J."/>
            <person name="Yu Y."/>
            <person name="Kim N.-H."/>
            <person name="Lee O.R."/>
            <person name="Lee T.-H."/>
            <person name="Bashyal P."/>
            <person name="Kim T.-S."/>
            <person name="Lee W.-H."/>
            <person name="Kawkins C."/>
            <person name="Kim C.-K."/>
            <person name="Kim J.S."/>
            <person name="Ahn B.O."/>
            <person name="Rhee S.Y."/>
            <person name="Sohng J.K."/>
        </authorList>
    </citation>
    <scope>NUCLEOTIDE SEQUENCE</scope>
    <source>
        <tissue evidence="2">Leaf</tissue>
    </source>
</reference>
<feature type="compositionally biased region" description="Basic and acidic residues" evidence="1">
    <location>
        <begin position="66"/>
        <end position="76"/>
    </location>
</feature>
<evidence type="ECO:0000256" key="1">
    <source>
        <dbReference type="SAM" id="MobiDB-lite"/>
    </source>
</evidence>
<proteinExistence type="predicted"/>
<dbReference type="Proteomes" id="UP000634136">
    <property type="component" value="Unassembled WGS sequence"/>
</dbReference>
<name>A0A834SW42_9FABA</name>
<gene>
    <name evidence="2" type="ORF">G2W53_035680</name>
</gene>
<evidence type="ECO:0000313" key="3">
    <source>
        <dbReference type="Proteomes" id="UP000634136"/>
    </source>
</evidence>
<sequence>MAMKNIPKVMCMRGKQDDEESNGNGEGCLWKKNIWMGEKCEPLQFSGAIHYDSEGNQLPQAPSRRVKAEVPDEHGKQNARLAEPGTLSLVPYLVQIMYQVQMQHVSCTSLPVAQKKA</sequence>
<accession>A0A834SW42</accession>